<dbReference type="Proteomes" id="UP000835052">
    <property type="component" value="Unassembled WGS sequence"/>
</dbReference>
<reference evidence="2" key="1">
    <citation type="submission" date="2020-10" db="EMBL/GenBank/DDBJ databases">
        <authorList>
            <person name="Kikuchi T."/>
        </authorList>
    </citation>
    <scope>NUCLEOTIDE SEQUENCE</scope>
    <source>
        <strain evidence="2">NKZ352</strain>
    </source>
</reference>
<proteinExistence type="predicted"/>
<keyword evidence="3" id="KW-1185">Reference proteome</keyword>
<dbReference type="AlphaFoldDB" id="A0A8S1HVW3"/>
<sequence>MPSQHALWWIGKGEDNFKDSDALAADRVQQQEMRKRMSRESMKEVSLVDSQWSKEEKPSAENLQANTAISDTRLNTRSTITAPAPSTLLQNRASQPSCGETATEPLISRMNQQKKATRSVYSENGKGEEFPANPKLPRPPPTYHEEALREQDKLLSDDETIS</sequence>
<name>A0A8S1HVW3_9PELO</name>
<protein>
    <submittedName>
        <fullName evidence="2">Uncharacterized protein</fullName>
    </submittedName>
</protein>
<comment type="caution">
    <text evidence="2">The sequence shown here is derived from an EMBL/GenBank/DDBJ whole genome shotgun (WGS) entry which is preliminary data.</text>
</comment>
<feature type="compositionally biased region" description="Polar residues" evidence="1">
    <location>
        <begin position="109"/>
        <end position="122"/>
    </location>
</feature>
<feature type="compositionally biased region" description="Basic and acidic residues" evidence="1">
    <location>
        <begin position="143"/>
        <end position="156"/>
    </location>
</feature>
<accession>A0A8S1HVW3</accession>
<dbReference type="EMBL" id="CAJGYM010000134">
    <property type="protein sequence ID" value="CAD6198671.1"/>
    <property type="molecule type" value="Genomic_DNA"/>
</dbReference>
<feature type="compositionally biased region" description="Polar residues" evidence="1">
    <location>
        <begin position="61"/>
        <end position="81"/>
    </location>
</feature>
<organism evidence="2 3">
    <name type="scientific">Caenorhabditis auriculariae</name>
    <dbReference type="NCBI Taxonomy" id="2777116"/>
    <lineage>
        <taxon>Eukaryota</taxon>
        <taxon>Metazoa</taxon>
        <taxon>Ecdysozoa</taxon>
        <taxon>Nematoda</taxon>
        <taxon>Chromadorea</taxon>
        <taxon>Rhabditida</taxon>
        <taxon>Rhabditina</taxon>
        <taxon>Rhabditomorpha</taxon>
        <taxon>Rhabditoidea</taxon>
        <taxon>Rhabditidae</taxon>
        <taxon>Peloderinae</taxon>
        <taxon>Caenorhabditis</taxon>
    </lineage>
</organism>
<evidence type="ECO:0000256" key="1">
    <source>
        <dbReference type="SAM" id="MobiDB-lite"/>
    </source>
</evidence>
<gene>
    <name evidence="2" type="ORF">CAUJ_LOCUS14577</name>
</gene>
<feature type="region of interest" description="Disordered" evidence="1">
    <location>
        <begin position="33"/>
        <end position="162"/>
    </location>
</feature>
<evidence type="ECO:0000313" key="2">
    <source>
        <dbReference type="EMBL" id="CAD6198671.1"/>
    </source>
</evidence>
<feature type="compositionally biased region" description="Basic and acidic residues" evidence="1">
    <location>
        <begin position="33"/>
        <end position="43"/>
    </location>
</feature>
<feature type="compositionally biased region" description="Polar residues" evidence="1">
    <location>
        <begin position="87"/>
        <end position="100"/>
    </location>
</feature>
<evidence type="ECO:0000313" key="3">
    <source>
        <dbReference type="Proteomes" id="UP000835052"/>
    </source>
</evidence>